<dbReference type="AlphaFoldDB" id="A0A4U8YPN3"/>
<dbReference type="Proteomes" id="UP000507962">
    <property type="component" value="Unassembled WGS sequence"/>
</dbReference>
<accession>A0A4U8YPN3</accession>
<evidence type="ECO:0000313" key="3">
    <source>
        <dbReference type="Proteomes" id="UP000507962"/>
    </source>
</evidence>
<evidence type="ECO:0000256" key="1">
    <source>
        <dbReference type="SAM" id="MobiDB-lite"/>
    </source>
</evidence>
<name>A0A4U8YPN3_9BACT</name>
<keyword evidence="3" id="KW-1185">Reference proteome</keyword>
<gene>
    <name evidence="2" type="ORF">MSL71_8310</name>
</gene>
<proteinExistence type="predicted"/>
<reference evidence="2 3" key="1">
    <citation type="submission" date="2019-03" db="EMBL/GenBank/DDBJ databases">
        <authorList>
            <person name="Nijsse B."/>
        </authorList>
    </citation>
    <scope>NUCLEOTIDE SEQUENCE [LARGE SCALE GENOMIC DNA]</scope>
    <source>
        <strain evidence="2">Desulfoluna butyratoxydans MSL71</strain>
    </source>
</reference>
<organism evidence="2 3">
    <name type="scientific">Desulfoluna butyratoxydans</name>
    <dbReference type="NCBI Taxonomy" id="231438"/>
    <lineage>
        <taxon>Bacteria</taxon>
        <taxon>Pseudomonadati</taxon>
        <taxon>Thermodesulfobacteriota</taxon>
        <taxon>Desulfobacteria</taxon>
        <taxon>Desulfobacterales</taxon>
        <taxon>Desulfolunaceae</taxon>
        <taxon>Desulfoluna</taxon>
    </lineage>
</organism>
<sequence length="200" mass="22112">MGDPPWDLRTVPRPPPENKNACAVHHHTGIRFVFRVVSAETALRSPCSGLGSRREDRYTWATPSAGSMQSRQWAASGCGLCGWLCIMVSSISVPLATRPGPSPDGGWGQKGQGQAIKQEKHCPRTLLRAPCPGRVRQGAPSFMRRKPLPGFVGDGGFRFPPHHRRGYTPPGHARRLFFWVRIHCVCIRKLHGACHLRLKG</sequence>
<dbReference type="EMBL" id="CAADHO010000001">
    <property type="protein sequence ID" value="VFQ43203.1"/>
    <property type="molecule type" value="Genomic_DNA"/>
</dbReference>
<evidence type="ECO:0000313" key="2">
    <source>
        <dbReference type="EMBL" id="VFQ43203.1"/>
    </source>
</evidence>
<protein>
    <submittedName>
        <fullName evidence="2">Uncharacterized protein</fullName>
    </submittedName>
</protein>
<feature type="region of interest" description="Disordered" evidence="1">
    <location>
        <begin position="97"/>
        <end position="119"/>
    </location>
</feature>